<keyword evidence="10" id="KW-0479">Metal-binding</keyword>
<keyword evidence="16" id="KW-0539">Nucleus</keyword>
<evidence type="ECO:0000256" key="2">
    <source>
        <dbReference type="ARBA" id="ARBA00001968"/>
    </source>
</evidence>
<dbReference type="InterPro" id="IPR006941">
    <property type="entry name" value="RNase_CAF1"/>
</dbReference>
<sequence>MATANPPDEPPLLPESPPLPPESPPHVTAPLPPSPFAVEPVHSKTKVLVRSVFSKNLDQEFSLIRDLVDRFPFVSMDTEFPGVVFRHHQHYSGPLDLYQTLKSNVDALKLIQVGITLSDVNGNLPDLGCPNVRFIWEFNFCDFDIASDDHAPNSIDLLRHQGVNFEYACKFGVTVSRFAELMVSSGLVCNDSVTYITFHSGYDFGYLIKAITGKALPESLPDFLNLLRVFFGDHVYDVKHLMRFCQGLHGGLDRVAKSLGVVRAAGKSHQAGSDSLLTWHAFEKIRAVYFSNGEKEKDLLDKYACVLYGLEIHNA</sequence>
<name>A0ABD3C0Z6_9LAMI</name>
<evidence type="ECO:0000256" key="12">
    <source>
        <dbReference type="ARBA" id="ARBA00022839"/>
    </source>
</evidence>
<dbReference type="GO" id="GO:0005634">
    <property type="term" value="C:nucleus"/>
    <property type="evidence" value="ECO:0007669"/>
    <property type="project" value="UniProtKB-SubCell"/>
</dbReference>
<dbReference type="EC" id="3.1.13.4" evidence="7"/>
<dbReference type="GO" id="GO:0003723">
    <property type="term" value="F:RNA binding"/>
    <property type="evidence" value="ECO:0007669"/>
    <property type="project" value="UniProtKB-KW"/>
</dbReference>
<protein>
    <recommendedName>
        <fullName evidence="7">poly(A)-specific ribonuclease</fullName>
        <ecNumber evidence="7">3.1.13.4</ecNumber>
    </recommendedName>
</protein>
<dbReference type="GO" id="GO:0005737">
    <property type="term" value="C:cytoplasm"/>
    <property type="evidence" value="ECO:0007669"/>
    <property type="project" value="UniProtKB-SubCell"/>
</dbReference>
<dbReference type="Pfam" id="PF04857">
    <property type="entry name" value="CAF1"/>
    <property type="match status" value="1"/>
</dbReference>
<evidence type="ECO:0000256" key="14">
    <source>
        <dbReference type="ARBA" id="ARBA00023015"/>
    </source>
</evidence>
<dbReference type="InterPro" id="IPR012337">
    <property type="entry name" value="RNaseH-like_sf"/>
</dbReference>
<organism evidence="19 20">
    <name type="scientific">Castilleja foliolosa</name>
    <dbReference type="NCBI Taxonomy" id="1961234"/>
    <lineage>
        <taxon>Eukaryota</taxon>
        <taxon>Viridiplantae</taxon>
        <taxon>Streptophyta</taxon>
        <taxon>Embryophyta</taxon>
        <taxon>Tracheophyta</taxon>
        <taxon>Spermatophyta</taxon>
        <taxon>Magnoliopsida</taxon>
        <taxon>eudicotyledons</taxon>
        <taxon>Gunneridae</taxon>
        <taxon>Pentapetalae</taxon>
        <taxon>asterids</taxon>
        <taxon>lamiids</taxon>
        <taxon>Lamiales</taxon>
        <taxon>Orobanchaceae</taxon>
        <taxon>Pedicularideae</taxon>
        <taxon>Castillejinae</taxon>
        <taxon>Castilleja</taxon>
    </lineage>
</organism>
<evidence type="ECO:0000313" key="19">
    <source>
        <dbReference type="EMBL" id="KAL3623436.1"/>
    </source>
</evidence>
<keyword evidence="20" id="KW-1185">Reference proteome</keyword>
<comment type="cofactor">
    <cofactor evidence="2">
        <name>a divalent metal cation</name>
        <dbReference type="ChEBI" id="CHEBI:60240"/>
    </cofactor>
</comment>
<dbReference type="AlphaFoldDB" id="A0ABD3C0Z6"/>
<gene>
    <name evidence="19" type="primary">CAF19_3</name>
    <name evidence="19" type="ORF">CASFOL_032252</name>
</gene>
<keyword evidence="8" id="KW-0963">Cytoplasm</keyword>
<evidence type="ECO:0000256" key="15">
    <source>
        <dbReference type="ARBA" id="ARBA00023163"/>
    </source>
</evidence>
<comment type="subcellular location">
    <subcellularLocation>
        <location evidence="4">Cytoplasm</location>
    </subcellularLocation>
    <subcellularLocation>
        <location evidence="3">Nucleus</location>
    </subcellularLocation>
</comment>
<comment type="subunit">
    <text evidence="6">Component of the CCR4-NOT complex, at least composed of CRR4 and CAF1 proteins.</text>
</comment>
<dbReference type="SUPFAM" id="SSF53098">
    <property type="entry name" value="Ribonuclease H-like"/>
    <property type="match status" value="1"/>
</dbReference>
<dbReference type="Proteomes" id="UP001632038">
    <property type="component" value="Unassembled WGS sequence"/>
</dbReference>
<keyword evidence="9" id="KW-0540">Nuclease</keyword>
<dbReference type="InterPro" id="IPR039637">
    <property type="entry name" value="CNOT7/CNOT8/Pop2"/>
</dbReference>
<evidence type="ECO:0000256" key="3">
    <source>
        <dbReference type="ARBA" id="ARBA00004123"/>
    </source>
</evidence>
<dbReference type="EMBL" id="JAVIJP010000054">
    <property type="protein sequence ID" value="KAL3623436.1"/>
    <property type="molecule type" value="Genomic_DNA"/>
</dbReference>
<dbReference type="GO" id="GO:0046872">
    <property type="term" value="F:metal ion binding"/>
    <property type="evidence" value="ECO:0007669"/>
    <property type="project" value="UniProtKB-KW"/>
</dbReference>
<keyword evidence="13" id="KW-0694">RNA-binding</keyword>
<dbReference type="PANTHER" id="PTHR10797">
    <property type="entry name" value="CCR4-NOT TRANSCRIPTION COMPLEX SUBUNIT"/>
    <property type="match status" value="1"/>
</dbReference>
<evidence type="ECO:0000256" key="8">
    <source>
        <dbReference type="ARBA" id="ARBA00022490"/>
    </source>
</evidence>
<evidence type="ECO:0000256" key="17">
    <source>
        <dbReference type="ARBA" id="ARBA00025148"/>
    </source>
</evidence>
<comment type="caution">
    <text evidence="19">The sequence shown here is derived from an EMBL/GenBank/DDBJ whole genome shotgun (WGS) entry which is preliminary data.</text>
</comment>
<keyword evidence="14" id="KW-0805">Transcription regulation</keyword>
<dbReference type="GO" id="GO:0004535">
    <property type="term" value="F:poly(A)-specific ribonuclease activity"/>
    <property type="evidence" value="ECO:0007669"/>
    <property type="project" value="UniProtKB-EC"/>
</dbReference>
<keyword evidence="12" id="KW-0269">Exonuclease</keyword>
<reference evidence="20" key="1">
    <citation type="journal article" date="2024" name="IScience">
        <title>Strigolactones Initiate the Formation of Haustorium-like Structures in Castilleja.</title>
        <authorList>
            <person name="Buerger M."/>
            <person name="Peterson D."/>
            <person name="Chory J."/>
        </authorList>
    </citation>
    <scope>NUCLEOTIDE SEQUENCE [LARGE SCALE GENOMIC DNA]</scope>
</reference>
<keyword evidence="15" id="KW-0804">Transcription</keyword>
<evidence type="ECO:0000256" key="9">
    <source>
        <dbReference type="ARBA" id="ARBA00022722"/>
    </source>
</evidence>
<proteinExistence type="inferred from homology"/>
<evidence type="ECO:0000256" key="5">
    <source>
        <dbReference type="ARBA" id="ARBA00008372"/>
    </source>
</evidence>
<evidence type="ECO:0000256" key="10">
    <source>
        <dbReference type="ARBA" id="ARBA00022723"/>
    </source>
</evidence>
<evidence type="ECO:0000256" key="11">
    <source>
        <dbReference type="ARBA" id="ARBA00022801"/>
    </source>
</evidence>
<keyword evidence="11" id="KW-0378">Hydrolase</keyword>
<comment type="similarity">
    <text evidence="5">Belongs to the CAF1 family.</text>
</comment>
<evidence type="ECO:0000256" key="13">
    <source>
        <dbReference type="ARBA" id="ARBA00022884"/>
    </source>
</evidence>
<evidence type="ECO:0000256" key="4">
    <source>
        <dbReference type="ARBA" id="ARBA00004496"/>
    </source>
</evidence>
<evidence type="ECO:0000256" key="16">
    <source>
        <dbReference type="ARBA" id="ARBA00023242"/>
    </source>
</evidence>
<accession>A0ABD3C0Z6</accession>
<evidence type="ECO:0000256" key="18">
    <source>
        <dbReference type="SAM" id="MobiDB-lite"/>
    </source>
</evidence>
<feature type="compositionally biased region" description="Pro residues" evidence="18">
    <location>
        <begin position="7"/>
        <end position="24"/>
    </location>
</feature>
<feature type="region of interest" description="Disordered" evidence="18">
    <location>
        <begin position="1"/>
        <end position="34"/>
    </location>
</feature>
<evidence type="ECO:0000256" key="7">
    <source>
        <dbReference type="ARBA" id="ARBA00012161"/>
    </source>
</evidence>
<evidence type="ECO:0000256" key="1">
    <source>
        <dbReference type="ARBA" id="ARBA00001663"/>
    </source>
</evidence>
<evidence type="ECO:0000256" key="6">
    <source>
        <dbReference type="ARBA" id="ARBA00011757"/>
    </source>
</evidence>
<comment type="catalytic activity">
    <reaction evidence="1">
        <text>Exonucleolytic cleavage of poly(A) to 5'-AMP.</text>
        <dbReference type="EC" id="3.1.13.4"/>
    </reaction>
</comment>
<evidence type="ECO:0000313" key="20">
    <source>
        <dbReference type="Proteomes" id="UP001632038"/>
    </source>
</evidence>
<dbReference type="InterPro" id="IPR036397">
    <property type="entry name" value="RNaseH_sf"/>
</dbReference>
<dbReference type="Gene3D" id="3.30.420.10">
    <property type="entry name" value="Ribonuclease H-like superfamily/Ribonuclease H"/>
    <property type="match status" value="1"/>
</dbReference>
<comment type="function">
    <text evidence="17">Ubiquitous transcription factor required for a diverse set of processes. It is a component of the CCR4 complex involved in the control of gene expression.</text>
</comment>